<dbReference type="PANTHER" id="PTHR39162:SF1">
    <property type="entry name" value="SPORULATION PROTEIN YTFJ"/>
    <property type="match status" value="1"/>
</dbReference>
<dbReference type="AlphaFoldDB" id="A0A9D1V8N3"/>
<dbReference type="InterPro" id="IPR014229">
    <property type="entry name" value="Spore_YtfJ"/>
</dbReference>
<proteinExistence type="predicted"/>
<reference evidence="1" key="2">
    <citation type="submission" date="2021-04" db="EMBL/GenBank/DDBJ databases">
        <authorList>
            <person name="Gilroy R."/>
        </authorList>
    </citation>
    <scope>NUCLEOTIDE SEQUENCE</scope>
    <source>
        <strain evidence="1">811</strain>
    </source>
</reference>
<name>A0A9D1V8N3_9FIRM</name>
<evidence type="ECO:0000313" key="1">
    <source>
        <dbReference type="EMBL" id="HIX08166.1"/>
    </source>
</evidence>
<dbReference type="Proteomes" id="UP000824204">
    <property type="component" value="Unassembled WGS sequence"/>
</dbReference>
<organism evidence="1 2">
    <name type="scientific">Candidatus Borkfalkia faecipullorum</name>
    <dbReference type="NCBI Taxonomy" id="2838510"/>
    <lineage>
        <taxon>Bacteria</taxon>
        <taxon>Bacillati</taxon>
        <taxon>Bacillota</taxon>
        <taxon>Clostridia</taxon>
        <taxon>Christensenellales</taxon>
        <taxon>Christensenellaceae</taxon>
        <taxon>Candidatus Borkfalkia</taxon>
    </lineage>
</organism>
<dbReference type="PANTHER" id="PTHR39162">
    <property type="entry name" value="GLL3345 PROTEIN"/>
    <property type="match status" value="1"/>
</dbReference>
<dbReference type="PIRSF" id="PIRSF021377">
    <property type="entry name" value="YtfJ"/>
    <property type="match status" value="1"/>
</dbReference>
<evidence type="ECO:0008006" key="3">
    <source>
        <dbReference type="Google" id="ProtNLM"/>
    </source>
</evidence>
<evidence type="ECO:0000313" key="2">
    <source>
        <dbReference type="Proteomes" id="UP000824204"/>
    </source>
</evidence>
<dbReference type="Pfam" id="PF09579">
    <property type="entry name" value="Spore_YtfJ"/>
    <property type="match status" value="1"/>
</dbReference>
<dbReference type="EMBL" id="DXFX01000085">
    <property type="protein sequence ID" value="HIX08166.1"/>
    <property type="molecule type" value="Genomic_DNA"/>
</dbReference>
<accession>A0A9D1V8N3</accession>
<sequence>MKERANKKVNELVESSMDRLNKLADVNTVIGTPIVTASGCQVIPVSKITVGYLSGGSDLGETKVVKEDESVPFAGGSGAVVTMKPAGFLIDDGNGCRYIHAGEDPVDNLIDKASDFLKGFQRT</sequence>
<protein>
    <recommendedName>
        <fullName evidence="3">Sporulation protein YtfJ</fullName>
    </recommendedName>
</protein>
<reference evidence="1" key="1">
    <citation type="journal article" date="2021" name="PeerJ">
        <title>Extensive microbial diversity within the chicken gut microbiome revealed by metagenomics and culture.</title>
        <authorList>
            <person name="Gilroy R."/>
            <person name="Ravi A."/>
            <person name="Getino M."/>
            <person name="Pursley I."/>
            <person name="Horton D.L."/>
            <person name="Alikhan N.F."/>
            <person name="Baker D."/>
            <person name="Gharbi K."/>
            <person name="Hall N."/>
            <person name="Watson M."/>
            <person name="Adriaenssens E.M."/>
            <person name="Foster-Nyarko E."/>
            <person name="Jarju S."/>
            <person name="Secka A."/>
            <person name="Antonio M."/>
            <person name="Oren A."/>
            <person name="Chaudhuri R.R."/>
            <person name="La Ragione R."/>
            <person name="Hildebrand F."/>
            <person name="Pallen M.J."/>
        </authorList>
    </citation>
    <scope>NUCLEOTIDE SEQUENCE</scope>
    <source>
        <strain evidence="1">811</strain>
    </source>
</reference>
<comment type="caution">
    <text evidence="1">The sequence shown here is derived from an EMBL/GenBank/DDBJ whole genome shotgun (WGS) entry which is preliminary data.</text>
</comment>
<gene>
    <name evidence="1" type="ORF">H9741_06835</name>
</gene>